<comment type="subcellular location">
    <subcellularLocation>
        <location evidence="3">Cytoplasm</location>
    </subcellularLocation>
</comment>
<dbReference type="Proteomes" id="UP000494115">
    <property type="component" value="Unassembled WGS sequence"/>
</dbReference>
<dbReference type="Pfam" id="PF02896">
    <property type="entry name" value="PEP-utilizers_C"/>
    <property type="match status" value="1"/>
</dbReference>
<dbReference type="InterPro" id="IPR000121">
    <property type="entry name" value="PEP_util_C"/>
</dbReference>
<dbReference type="InterPro" id="IPR040442">
    <property type="entry name" value="Pyrv_kinase-like_dom_sf"/>
</dbReference>
<proteinExistence type="inferred from homology"/>
<comment type="catalytic activity">
    <reaction evidence="1">
        <text>L-histidyl-[protein] + phosphoenolpyruvate = N(pros)-phospho-L-histidyl-[protein] + pyruvate</text>
        <dbReference type="Rhea" id="RHEA:23880"/>
        <dbReference type="Rhea" id="RHEA-COMP:9745"/>
        <dbReference type="Rhea" id="RHEA-COMP:9746"/>
        <dbReference type="ChEBI" id="CHEBI:15361"/>
        <dbReference type="ChEBI" id="CHEBI:29979"/>
        <dbReference type="ChEBI" id="CHEBI:58702"/>
        <dbReference type="ChEBI" id="CHEBI:64837"/>
        <dbReference type="EC" id="2.7.3.9"/>
    </reaction>
</comment>
<keyword evidence="8" id="KW-0762">Sugar transport</keyword>
<accession>A0A6S7B640</accession>
<evidence type="ECO:0000313" key="18">
    <source>
        <dbReference type="Proteomes" id="UP000494115"/>
    </source>
</evidence>
<protein>
    <recommendedName>
        <fullName evidence="5">phosphoenolpyruvate--protein phosphotransferase</fullName>
        <ecNumber evidence="5">2.7.3.9</ecNumber>
    </recommendedName>
</protein>
<dbReference type="PROSITE" id="PS00742">
    <property type="entry name" value="PEP_ENZYMES_2"/>
    <property type="match status" value="1"/>
</dbReference>
<dbReference type="PRINTS" id="PR00107">
    <property type="entry name" value="PHOSPHOCPHPR"/>
</dbReference>
<name>A0A6S7B640_9BURK</name>
<dbReference type="GO" id="GO:0009401">
    <property type="term" value="P:phosphoenolpyruvate-dependent sugar phosphotransferase system"/>
    <property type="evidence" value="ECO:0007669"/>
    <property type="project" value="UniProtKB-KW"/>
</dbReference>
<dbReference type="InterPro" id="IPR018274">
    <property type="entry name" value="PEP_util_AS"/>
</dbReference>
<organism evidence="17 18">
    <name type="scientific">Pararobbsia alpina</name>
    <dbReference type="NCBI Taxonomy" id="621374"/>
    <lineage>
        <taxon>Bacteria</taxon>
        <taxon>Pseudomonadati</taxon>
        <taxon>Pseudomonadota</taxon>
        <taxon>Betaproteobacteria</taxon>
        <taxon>Burkholderiales</taxon>
        <taxon>Burkholderiaceae</taxon>
        <taxon>Pararobbsia</taxon>
    </lineage>
</organism>
<evidence type="ECO:0000256" key="11">
    <source>
        <dbReference type="ARBA" id="ARBA00022723"/>
    </source>
</evidence>
<feature type="domain" description="HPr" evidence="16">
    <location>
        <begin position="225"/>
        <end position="315"/>
    </location>
</feature>
<dbReference type="SUPFAM" id="SSF51621">
    <property type="entry name" value="Phosphoenolpyruvate/pyruvate domain"/>
    <property type="match status" value="1"/>
</dbReference>
<dbReference type="GO" id="GO:0005737">
    <property type="term" value="C:cytoplasm"/>
    <property type="evidence" value="ECO:0007669"/>
    <property type="project" value="UniProtKB-SubCell"/>
</dbReference>
<dbReference type="SUPFAM" id="SSF51261">
    <property type="entry name" value="Duplicated hybrid motif"/>
    <property type="match status" value="1"/>
</dbReference>
<dbReference type="Pfam" id="PF00381">
    <property type="entry name" value="PTS-HPr"/>
    <property type="match status" value="1"/>
</dbReference>
<evidence type="ECO:0000256" key="5">
    <source>
        <dbReference type="ARBA" id="ARBA00012232"/>
    </source>
</evidence>
<evidence type="ECO:0000256" key="3">
    <source>
        <dbReference type="ARBA" id="ARBA00004496"/>
    </source>
</evidence>
<evidence type="ECO:0000256" key="6">
    <source>
        <dbReference type="ARBA" id="ARBA00022448"/>
    </source>
</evidence>
<evidence type="ECO:0000259" key="16">
    <source>
        <dbReference type="PROSITE" id="PS51350"/>
    </source>
</evidence>
<dbReference type="PANTHER" id="PTHR46244">
    <property type="entry name" value="PHOSPHOENOLPYRUVATE-PROTEIN PHOSPHOTRANSFERASE"/>
    <property type="match status" value="1"/>
</dbReference>
<evidence type="ECO:0000256" key="8">
    <source>
        <dbReference type="ARBA" id="ARBA00022597"/>
    </source>
</evidence>
<evidence type="ECO:0000256" key="9">
    <source>
        <dbReference type="ARBA" id="ARBA00022679"/>
    </source>
</evidence>
<dbReference type="Gene3D" id="1.10.274.10">
    <property type="entry name" value="PtsI, HPr-binding domain"/>
    <property type="match status" value="1"/>
</dbReference>
<evidence type="ECO:0000256" key="12">
    <source>
        <dbReference type="ARBA" id="ARBA00022777"/>
    </source>
</evidence>
<dbReference type="Pfam" id="PF00358">
    <property type="entry name" value="PTS_EIIA_1"/>
    <property type="match status" value="1"/>
</dbReference>
<dbReference type="SUPFAM" id="SSF47831">
    <property type="entry name" value="Enzyme I of the PEP:sugar phosphotransferase system HPr-binding (sub)domain"/>
    <property type="match status" value="1"/>
</dbReference>
<dbReference type="FunFam" id="2.70.70.10:FF:000001">
    <property type="entry name" value="PTS system glucose-specific IIA component"/>
    <property type="match status" value="1"/>
</dbReference>
<dbReference type="NCBIfam" id="TIGR01003">
    <property type="entry name" value="PTS_HPr_family"/>
    <property type="match status" value="1"/>
</dbReference>
<feature type="region of interest" description="Disordered" evidence="14">
    <location>
        <begin position="308"/>
        <end position="344"/>
    </location>
</feature>
<dbReference type="InterPro" id="IPR011055">
    <property type="entry name" value="Dup_hybrid_motif"/>
</dbReference>
<dbReference type="PROSITE" id="PS51093">
    <property type="entry name" value="PTS_EIIA_TYPE_1"/>
    <property type="match status" value="1"/>
</dbReference>
<dbReference type="InterPro" id="IPR001020">
    <property type="entry name" value="PTS_HPr_His_P_site"/>
</dbReference>
<gene>
    <name evidence="17" type="ORF">LMG28138_02627</name>
</gene>
<evidence type="ECO:0000313" key="17">
    <source>
        <dbReference type="EMBL" id="CAB3788528.1"/>
    </source>
</evidence>
<keyword evidence="7" id="KW-0963">Cytoplasm</keyword>
<evidence type="ECO:0000256" key="14">
    <source>
        <dbReference type="SAM" id="MobiDB-lite"/>
    </source>
</evidence>
<dbReference type="Gene3D" id="3.30.1340.10">
    <property type="entry name" value="HPr-like"/>
    <property type="match status" value="1"/>
</dbReference>
<keyword evidence="13" id="KW-0460">Magnesium</keyword>
<keyword evidence="11" id="KW-0479">Metal-binding</keyword>
<dbReference type="SUPFAM" id="SSF52009">
    <property type="entry name" value="Phosphohistidine domain"/>
    <property type="match status" value="1"/>
</dbReference>
<dbReference type="EMBL" id="CADIKM010000010">
    <property type="protein sequence ID" value="CAB3788528.1"/>
    <property type="molecule type" value="Genomic_DNA"/>
</dbReference>
<dbReference type="AlphaFoldDB" id="A0A6S7B640"/>
<dbReference type="Pfam" id="PF00391">
    <property type="entry name" value="PEP-utilizers"/>
    <property type="match status" value="1"/>
</dbReference>
<evidence type="ECO:0000256" key="13">
    <source>
        <dbReference type="ARBA" id="ARBA00022842"/>
    </source>
</evidence>
<dbReference type="InterPro" id="IPR008279">
    <property type="entry name" value="PEP-util_enz_mobile_dom"/>
</dbReference>
<dbReference type="NCBIfam" id="TIGR01417">
    <property type="entry name" value="PTS_I_fam"/>
    <property type="match status" value="1"/>
</dbReference>
<dbReference type="InterPro" id="IPR000032">
    <property type="entry name" value="HPr-like"/>
</dbReference>
<dbReference type="GO" id="GO:0008965">
    <property type="term" value="F:phosphoenolpyruvate-protein phosphotransferase activity"/>
    <property type="evidence" value="ECO:0007669"/>
    <property type="project" value="UniProtKB-EC"/>
</dbReference>
<dbReference type="PROSITE" id="PS00371">
    <property type="entry name" value="PTS_EIIA_TYPE_1_HIS"/>
    <property type="match status" value="1"/>
</dbReference>
<dbReference type="PANTHER" id="PTHR46244:SF6">
    <property type="entry name" value="PHOSPHOENOLPYRUVATE-PROTEIN PHOSPHOTRANSFERASE"/>
    <property type="match status" value="1"/>
</dbReference>
<evidence type="ECO:0000256" key="4">
    <source>
        <dbReference type="ARBA" id="ARBA00007837"/>
    </source>
</evidence>
<dbReference type="Pfam" id="PF05524">
    <property type="entry name" value="PEP-utilisers_N"/>
    <property type="match status" value="1"/>
</dbReference>
<dbReference type="SUPFAM" id="SSF55594">
    <property type="entry name" value="HPr-like"/>
    <property type="match status" value="1"/>
</dbReference>
<dbReference type="EC" id="2.7.3.9" evidence="5"/>
<dbReference type="Gene3D" id="3.50.30.10">
    <property type="entry name" value="Phosphohistidine domain"/>
    <property type="match status" value="1"/>
</dbReference>
<dbReference type="Gene3D" id="3.20.20.60">
    <property type="entry name" value="Phosphoenolpyruvate-binding domains"/>
    <property type="match status" value="1"/>
</dbReference>
<dbReference type="GO" id="GO:0046872">
    <property type="term" value="F:metal ion binding"/>
    <property type="evidence" value="ECO:0007669"/>
    <property type="project" value="UniProtKB-KW"/>
</dbReference>
<evidence type="ECO:0000256" key="1">
    <source>
        <dbReference type="ARBA" id="ARBA00000683"/>
    </source>
</evidence>
<evidence type="ECO:0000256" key="10">
    <source>
        <dbReference type="ARBA" id="ARBA00022683"/>
    </source>
</evidence>
<keyword evidence="9" id="KW-0808">Transferase</keyword>
<evidence type="ECO:0000256" key="7">
    <source>
        <dbReference type="ARBA" id="ARBA00022490"/>
    </source>
</evidence>
<evidence type="ECO:0000259" key="15">
    <source>
        <dbReference type="PROSITE" id="PS51093"/>
    </source>
</evidence>
<keyword evidence="6" id="KW-0813">Transport</keyword>
<feature type="domain" description="PTS EIIA type-1" evidence="15">
    <location>
        <begin position="26"/>
        <end position="130"/>
    </location>
</feature>
<comment type="cofactor">
    <cofactor evidence="2">
        <name>Mg(2+)</name>
        <dbReference type="ChEBI" id="CHEBI:18420"/>
    </cofactor>
</comment>
<dbReference type="RefSeq" id="WP_175105193.1">
    <property type="nucleotide sequence ID" value="NZ_CADIKM010000010.1"/>
</dbReference>
<dbReference type="InterPro" id="IPR035895">
    <property type="entry name" value="HPr-like_sf"/>
</dbReference>
<dbReference type="InterPro" id="IPR050499">
    <property type="entry name" value="PEP-utilizing_PTS_enzyme"/>
</dbReference>
<dbReference type="PROSITE" id="PS00369">
    <property type="entry name" value="PTS_HPR_HIS"/>
    <property type="match status" value="1"/>
</dbReference>
<dbReference type="NCBIfam" id="TIGR00830">
    <property type="entry name" value="PTBA"/>
    <property type="match status" value="1"/>
</dbReference>
<keyword evidence="12" id="KW-0418">Kinase</keyword>
<feature type="compositionally biased region" description="Low complexity" evidence="14">
    <location>
        <begin position="329"/>
        <end position="344"/>
    </location>
</feature>
<dbReference type="GO" id="GO:0016301">
    <property type="term" value="F:kinase activity"/>
    <property type="evidence" value="ECO:0007669"/>
    <property type="project" value="UniProtKB-KW"/>
</dbReference>
<dbReference type="InterPro" id="IPR036637">
    <property type="entry name" value="Phosphohistidine_dom_sf"/>
</dbReference>
<dbReference type="InterPro" id="IPR001127">
    <property type="entry name" value="PTS_EIIA_1_perm"/>
</dbReference>
<reference evidence="17 18" key="1">
    <citation type="submission" date="2020-04" db="EMBL/GenBank/DDBJ databases">
        <authorList>
            <person name="De Canck E."/>
        </authorList>
    </citation>
    <scope>NUCLEOTIDE SEQUENCE [LARGE SCALE GENOMIC DNA]</scope>
    <source>
        <strain evidence="17 18">LMG 28138</strain>
    </source>
</reference>
<dbReference type="PROSITE" id="PS00370">
    <property type="entry name" value="PEP_ENZYMES_PHOS_SITE"/>
    <property type="match status" value="1"/>
</dbReference>
<keyword evidence="10" id="KW-0598">Phosphotransferase system</keyword>
<dbReference type="Gene3D" id="2.70.70.10">
    <property type="entry name" value="Glucose Permease (Domain IIA)"/>
    <property type="match status" value="1"/>
</dbReference>
<comment type="similarity">
    <text evidence="4">Belongs to the PEP-utilizing enzyme family.</text>
</comment>
<dbReference type="InterPro" id="IPR023151">
    <property type="entry name" value="PEP_util_CS"/>
</dbReference>
<dbReference type="InterPro" id="IPR008731">
    <property type="entry name" value="PTS_EIN"/>
</dbReference>
<dbReference type="PRINTS" id="PR01736">
    <property type="entry name" value="PHPHTRNFRASE"/>
</dbReference>
<dbReference type="InterPro" id="IPR036618">
    <property type="entry name" value="PtsI_HPr-bd_sf"/>
</dbReference>
<dbReference type="PROSITE" id="PS51350">
    <property type="entry name" value="PTS_HPR_DOM"/>
    <property type="match status" value="1"/>
</dbReference>
<sequence>MNRQDHEIVLLAPLTGPVVPIEDVPDPVFAGKLFGDGIGLDPLDSLLVAPCDGTVSHLARTGHAVTLTTAQGAELLLHIGIDTVELKGEGFTPKVSEGERVVAGQPLIEFDADYIARRAHSLVTVVAIANGDAFQIARRGSGPMQAGRTMLLTLVSSGSAVVSHGATDAERSAVAGAATAAAATTTASGASAATASAAAVAISAAASAGTVVTEPALADTTSSTEARADVTLAHKGGLHARPAARAREAARKFASKVELHYGGRHAPLNSIVSLLGLGAGEGARVTVIATGHDAEAALAAVVAELEHEAQSEREELPAGAISPPPPPRANGAPGRPLDPNTLAGVAASSGVGVGTLVRWDDADLTPPELASGTSSAESRMLDKALEAVDQELKSTVHNASQRGAVGEAGIFAVHRVLLEDPALVDAARDLISLGKSAGFAWREAIRTQTAMLGRLDDALLAERAADLRDIEKRVLRALGLSSATRTRTLPDEAVLVADEFTPSDLSDLDTSRVTGLVTARGGATSHAAIIARQLGIPALVAVGDALHAIPDGTTVVVDASAGRLEYAPTTLDIDRARTERARLASVREFNRKSAAQAASTSDGRAIEIAANIATAGDAQIAVDNGADAVGLLRTELLFIHRKQAPTVEEHRDSYQAIVGALQGRTAIIRTLDVGADKEVDYLTLPPEPNPALGLRGIRLAQVRPDLLEDQLRGLLAVQPHGAVRILLPMVTDAGELIRLRARIDELQREVGRTEPVEVGVMIEVPSAALLADQLARYADFLSIGTNDLTQYTLAMDRMQAQLADQADGLHPAVLRLIAATAQGAAKYGRWVGVCGALAGDPVAVPLLIGLGVTELSVDPVSVPGIKARVRKLDYQLCRQRAQDALALESAQAVRAVSREIWPLE</sequence>
<dbReference type="InterPro" id="IPR015813">
    <property type="entry name" value="Pyrv/PenolPyrv_kinase-like_dom"/>
</dbReference>
<keyword evidence="18" id="KW-1185">Reference proteome</keyword>
<dbReference type="InterPro" id="IPR006318">
    <property type="entry name" value="PTS_EI-like"/>
</dbReference>
<evidence type="ECO:0000256" key="2">
    <source>
        <dbReference type="ARBA" id="ARBA00001946"/>
    </source>
</evidence>